<dbReference type="InterPro" id="IPR020904">
    <property type="entry name" value="Sc_DH/Rdtase_CS"/>
</dbReference>
<dbReference type="InterPro" id="IPR057326">
    <property type="entry name" value="KR_dom"/>
</dbReference>
<name>A0A918P2A6_9ACTN</name>
<evidence type="ECO:0000313" key="4">
    <source>
        <dbReference type="EMBL" id="GGY15395.1"/>
    </source>
</evidence>
<dbReference type="AlphaFoldDB" id="A0A918P2A6"/>
<comment type="similarity">
    <text evidence="1 2">Belongs to the short-chain dehydrogenases/reductases (SDR) family.</text>
</comment>
<evidence type="ECO:0000256" key="2">
    <source>
        <dbReference type="RuleBase" id="RU000363"/>
    </source>
</evidence>
<organism evidence="4 5">
    <name type="scientific">Streptomyces minutiscleroticus</name>
    <dbReference type="NCBI Taxonomy" id="68238"/>
    <lineage>
        <taxon>Bacteria</taxon>
        <taxon>Bacillati</taxon>
        <taxon>Actinomycetota</taxon>
        <taxon>Actinomycetes</taxon>
        <taxon>Kitasatosporales</taxon>
        <taxon>Streptomycetaceae</taxon>
        <taxon>Streptomyces</taxon>
    </lineage>
</organism>
<dbReference type="PRINTS" id="PR00081">
    <property type="entry name" value="GDHRDH"/>
</dbReference>
<reference evidence="4" key="1">
    <citation type="journal article" date="2014" name="Int. J. Syst. Evol. Microbiol.">
        <title>Complete genome sequence of Corynebacterium casei LMG S-19264T (=DSM 44701T), isolated from a smear-ripened cheese.</title>
        <authorList>
            <consortium name="US DOE Joint Genome Institute (JGI-PGF)"/>
            <person name="Walter F."/>
            <person name="Albersmeier A."/>
            <person name="Kalinowski J."/>
            <person name="Ruckert C."/>
        </authorList>
    </citation>
    <scope>NUCLEOTIDE SEQUENCE</scope>
    <source>
        <strain evidence="4">JCM 4790</strain>
    </source>
</reference>
<dbReference type="PRINTS" id="PR00080">
    <property type="entry name" value="SDRFAMILY"/>
</dbReference>
<dbReference type="PROSITE" id="PS00061">
    <property type="entry name" value="ADH_SHORT"/>
    <property type="match status" value="1"/>
</dbReference>
<dbReference type="InterPro" id="IPR002347">
    <property type="entry name" value="SDR_fam"/>
</dbReference>
<dbReference type="GO" id="GO:0016491">
    <property type="term" value="F:oxidoreductase activity"/>
    <property type="evidence" value="ECO:0007669"/>
    <property type="project" value="TreeGrafter"/>
</dbReference>
<dbReference type="PANTHER" id="PTHR43313:SF1">
    <property type="entry name" value="3BETA-HYDROXYSTEROID DEHYDROGENASE DHS-16"/>
    <property type="match status" value="1"/>
</dbReference>
<dbReference type="RefSeq" id="WP_190195094.1">
    <property type="nucleotide sequence ID" value="NZ_BMVU01000101.1"/>
</dbReference>
<gene>
    <name evidence="4" type="ORF">GCM10010358_79130</name>
</gene>
<dbReference type="EMBL" id="BMVU01000101">
    <property type="protein sequence ID" value="GGY15395.1"/>
    <property type="molecule type" value="Genomic_DNA"/>
</dbReference>
<dbReference type="Pfam" id="PF00106">
    <property type="entry name" value="adh_short"/>
    <property type="match status" value="1"/>
</dbReference>
<feature type="domain" description="Ketoreductase" evidence="3">
    <location>
        <begin position="1"/>
        <end position="192"/>
    </location>
</feature>
<dbReference type="InterPro" id="IPR036291">
    <property type="entry name" value="NAD(P)-bd_dom_sf"/>
</dbReference>
<dbReference type="GO" id="GO:0008202">
    <property type="term" value="P:steroid metabolic process"/>
    <property type="evidence" value="ECO:0007669"/>
    <property type="project" value="TreeGrafter"/>
</dbReference>
<keyword evidence="5" id="KW-1185">Reference proteome</keyword>
<evidence type="ECO:0000259" key="3">
    <source>
        <dbReference type="SMART" id="SM00822"/>
    </source>
</evidence>
<protein>
    <submittedName>
        <fullName evidence="4">Short-chain dehydrogenase/reductase</fullName>
    </submittedName>
</protein>
<evidence type="ECO:0000256" key="1">
    <source>
        <dbReference type="ARBA" id="ARBA00006484"/>
    </source>
</evidence>
<dbReference type="PANTHER" id="PTHR43313">
    <property type="entry name" value="SHORT-CHAIN DEHYDROGENASE/REDUCTASE FAMILY 9C"/>
    <property type="match status" value="1"/>
</dbReference>
<dbReference type="SUPFAM" id="SSF51735">
    <property type="entry name" value="NAD(P)-binding Rossmann-fold domains"/>
    <property type="match status" value="1"/>
</dbReference>
<evidence type="ECO:0000313" key="5">
    <source>
        <dbReference type="Proteomes" id="UP000619244"/>
    </source>
</evidence>
<reference evidence="4" key="2">
    <citation type="submission" date="2020-09" db="EMBL/GenBank/DDBJ databases">
        <authorList>
            <person name="Sun Q."/>
            <person name="Ohkuma M."/>
        </authorList>
    </citation>
    <scope>NUCLEOTIDE SEQUENCE</scope>
    <source>
        <strain evidence="4">JCM 4790</strain>
    </source>
</reference>
<dbReference type="Proteomes" id="UP000619244">
    <property type="component" value="Unassembled WGS sequence"/>
</dbReference>
<sequence>MIYLVTGASSGIGRATALRLAGRGHEVIAGVRNLDDAPTHPRVRPLPLDVTDTAQLAAAAKGIGRLDGLVNNAGVTFAGPMEHLTLERLREQLEINVVGLVAVTQAFLPAIRAGSGRIVMMSSAAGRVTIPLHGAYSASKQAVEAIADALRQELRPWRLPVIIIEPGTFQSRNRASTEAAARADRAAAPEAAENHYGRAMDALLTSNKKTEAAAGDPERVAAVVERALTAARPRARYLVGSRALVTTARLLPTRTMDALLIRSLGLPL</sequence>
<dbReference type="CDD" id="cd05374">
    <property type="entry name" value="17beta-HSD-like_SDR_c"/>
    <property type="match status" value="1"/>
</dbReference>
<comment type="caution">
    <text evidence="4">The sequence shown here is derived from an EMBL/GenBank/DDBJ whole genome shotgun (WGS) entry which is preliminary data.</text>
</comment>
<dbReference type="Gene3D" id="3.40.50.720">
    <property type="entry name" value="NAD(P)-binding Rossmann-like Domain"/>
    <property type="match status" value="1"/>
</dbReference>
<proteinExistence type="inferred from homology"/>
<accession>A0A918P2A6</accession>
<dbReference type="SMART" id="SM00822">
    <property type="entry name" value="PKS_KR"/>
    <property type="match status" value="1"/>
</dbReference>